<feature type="domain" description="GS catalytic" evidence="8">
    <location>
        <begin position="122"/>
        <end position="453"/>
    </location>
</feature>
<keyword evidence="3" id="KW-0547">Nucleotide-binding</keyword>
<reference evidence="9 10" key="1">
    <citation type="submission" date="2024-09" db="EMBL/GenBank/DDBJ databases">
        <authorList>
            <person name="Sun Q."/>
            <person name="Mori K."/>
        </authorList>
    </citation>
    <scope>NUCLEOTIDE SEQUENCE [LARGE SCALE GENOMIC DNA]</scope>
    <source>
        <strain evidence="9 10">CGMCC 1.15906</strain>
    </source>
</reference>
<evidence type="ECO:0000259" key="7">
    <source>
        <dbReference type="PROSITE" id="PS51986"/>
    </source>
</evidence>
<dbReference type="Gene3D" id="3.10.20.70">
    <property type="entry name" value="Glutamine synthetase, N-terminal domain"/>
    <property type="match status" value="1"/>
</dbReference>
<dbReference type="SUPFAM" id="SSF54368">
    <property type="entry name" value="Glutamine synthetase, N-terminal domain"/>
    <property type="match status" value="1"/>
</dbReference>
<evidence type="ECO:0000256" key="3">
    <source>
        <dbReference type="ARBA" id="ARBA00022741"/>
    </source>
</evidence>
<proteinExistence type="inferred from homology"/>
<dbReference type="PROSITE" id="PS51986">
    <property type="entry name" value="GS_BETA_GRASP"/>
    <property type="match status" value="1"/>
</dbReference>
<dbReference type="SMART" id="SM01230">
    <property type="entry name" value="Gln-synt_C"/>
    <property type="match status" value="1"/>
</dbReference>
<keyword evidence="10" id="KW-1185">Reference proteome</keyword>
<gene>
    <name evidence="9" type="ORF">ACFFGN_24745</name>
</gene>
<dbReference type="PANTHER" id="PTHR43785:SF12">
    <property type="entry name" value="TYPE-1 GLUTAMINE SYNTHETASE 2"/>
    <property type="match status" value="1"/>
</dbReference>
<evidence type="ECO:0000256" key="6">
    <source>
        <dbReference type="RuleBase" id="RU000384"/>
    </source>
</evidence>
<dbReference type="SUPFAM" id="SSF55931">
    <property type="entry name" value="Glutamine synthetase/guanido kinase"/>
    <property type="match status" value="1"/>
</dbReference>
<evidence type="ECO:0000259" key="8">
    <source>
        <dbReference type="PROSITE" id="PS51987"/>
    </source>
</evidence>
<feature type="domain" description="GS beta-grasp" evidence="7">
    <location>
        <begin position="19"/>
        <end position="115"/>
    </location>
</feature>
<dbReference type="PANTHER" id="PTHR43785">
    <property type="entry name" value="GAMMA-GLUTAMYLPUTRESCINE SYNTHETASE"/>
    <property type="match status" value="1"/>
</dbReference>
<sequence length="453" mass="49892">MTSNGKLSVSELRDLVGLGQIDTVLVAITDMQGRLQGKRCGARYFVEEVLAHGTEGCNYLLAVDVDMNTVDGYEMSSWEKGYGDLLMAPDLDTLRLVPWLPGTAMVICDIQWLDGSPMPASPRQILRKQLDRLAERDLVAYVGTELEFIVFNDTFETAWNKRYSGLEPANQYNVDYSLLGTARVEPLLRDIRNSMTGAGLYVESAKGECNLGQQEIAFRFDEALRTCDNHSIYKNGAKEIAALHGKSLTFMAKFDEREGNSCHIHLSFRSTSGEAVLAGDRPHGFSRLMEGFIAGQLACLEEFTYLLAPNINSYKRFVPGSFAPTAVAWGLDNRTCALRVVGHGESLRVENRLPGGDVNPYLAVAALIAAGLHGIENELELEPMFEGNAYTSDKPHVPTTLGKAAELFGTSAIARDAFGDDVVDHYVNAAKVELDAYNAAVTDWERIRGFERL</sequence>
<dbReference type="EMBL" id="JBHLTC010000032">
    <property type="protein sequence ID" value="MFC0627306.1"/>
    <property type="molecule type" value="Genomic_DNA"/>
</dbReference>
<dbReference type="InterPro" id="IPR008146">
    <property type="entry name" value="Gln_synth_cat_dom"/>
</dbReference>
<dbReference type="EC" id="6.3.1.-" evidence="9"/>
<evidence type="ECO:0000256" key="4">
    <source>
        <dbReference type="ARBA" id="ARBA00022840"/>
    </source>
</evidence>
<accession>A0ABV6QTJ6</accession>
<dbReference type="Gene3D" id="3.30.590.10">
    <property type="entry name" value="Glutamine synthetase/guanido kinase, catalytic domain"/>
    <property type="match status" value="1"/>
</dbReference>
<keyword evidence="2 9" id="KW-0436">Ligase</keyword>
<evidence type="ECO:0000256" key="2">
    <source>
        <dbReference type="ARBA" id="ARBA00022598"/>
    </source>
</evidence>
<dbReference type="InterPro" id="IPR014746">
    <property type="entry name" value="Gln_synth/guanido_kin_cat_dom"/>
</dbReference>
<dbReference type="RefSeq" id="WP_380051816.1">
    <property type="nucleotide sequence ID" value="NZ_JBHLTC010000032.1"/>
</dbReference>
<comment type="caution">
    <text evidence="9">The sequence shown here is derived from an EMBL/GenBank/DDBJ whole genome shotgun (WGS) entry which is preliminary data.</text>
</comment>
<evidence type="ECO:0000256" key="1">
    <source>
        <dbReference type="ARBA" id="ARBA00009897"/>
    </source>
</evidence>
<dbReference type="PROSITE" id="PS51987">
    <property type="entry name" value="GS_CATALYTIC"/>
    <property type="match status" value="1"/>
</dbReference>
<dbReference type="GO" id="GO:0016874">
    <property type="term" value="F:ligase activity"/>
    <property type="evidence" value="ECO:0007669"/>
    <property type="project" value="UniProtKB-KW"/>
</dbReference>
<evidence type="ECO:0000313" key="9">
    <source>
        <dbReference type="EMBL" id="MFC0627306.1"/>
    </source>
</evidence>
<evidence type="ECO:0000256" key="5">
    <source>
        <dbReference type="PROSITE-ProRule" id="PRU01330"/>
    </source>
</evidence>
<name>A0ABV6QTJ6_9ACTN</name>
<dbReference type="Proteomes" id="UP001589890">
    <property type="component" value="Unassembled WGS sequence"/>
</dbReference>
<dbReference type="InterPro" id="IPR036651">
    <property type="entry name" value="Gln_synt_N_sf"/>
</dbReference>
<comment type="similarity">
    <text evidence="1 5 6">Belongs to the glutamine synthetase family.</text>
</comment>
<dbReference type="InterPro" id="IPR008147">
    <property type="entry name" value="Gln_synt_N"/>
</dbReference>
<evidence type="ECO:0000313" key="10">
    <source>
        <dbReference type="Proteomes" id="UP001589890"/>
    </source>
</evidence>
<dbReference type="Pfam" id="PF00120">
    <property type="entry name" value="Gln-synt_C"/>
    <property type="match status" value="1"/>
</dbReference>
<protein>
    <submittedName>
        <fullName evidence="9">Glutamine synthetase family protein</fullName>
        <ecNumber evidence="9">6.3.1.-</ecNumber>
    </submittedName>
</protein>
<keyword evidence="4" id="KW-0067">ATP-binding</keyword>
<organism evidence="9 10">
    <name type="scientific">Kribbella deserti</name>
    <dbReference type="NCBI Taxonomy" id="1926257"/>
    <lineage>
        <taxon>Bacteria</taxon>
        <taxon>Bacillati</taxon>
        <taxon>Actinomycetota</taxon>
        <taxon>Actinomycetes</taxon>
        <taxon>Propionibacteriales</taxon>
        <taxon>Kribbellaceae</taxon>
        <taxon>Kribbella</taxon>
    </lineage>
</organism>